<dbReference type="InterPro" id="IPR018499">
    <property type="entry name" value="Tetraspanin/Peripherin"/>
</dbReference>
<dbReference type="OrthoDB" id="1894372at2759"/>
<sequence length="256" mass="29028">MRAVNLFVNLCGVGVIIYSLWLIKKWQVGVSELPSVSYIPKPWFIYACLGVGMTVCLSTLCGHIVANRTSSSVLFIYIIFIFSLLCLEVSVIIAIFYKMNWEMQLAKFIDENHIKFKNFLIFHVKMCRLIAILILVPQIKVIVLAAILWVIGAEPRAHCNDSGIPNFRYSFLAAPTQSLLDVSRHGFRNYEASPRESFLSILGWVSLPFSIELNGEICDAERKQLASSIKQRKNDVERGYYSGCDALPYPRLAPRI</sequence>
<feature type="transmembrane region" description="Helical" evidence="5">
    <location>
        <begin position="72"/>
        <end position="97"/>
    </location>
</feature>
<dbReference type="EMBL" id="PJQY01003821">
    <property type="protein sequence ID" value="PQM34234.1"/>
    <property type="molecule type" value="Genomic_DNA"/>
</dbReference>
<feature type="transmembrane region" description="Helical" evidence="5">
    <location>
        <begin position="43"/>
        <end position="66"/>
    </location>
</feature>
<feature type="transmembrane region" description="Helical" evidence="5">
    <location>
        <begin position="129"/>
        <end position="151"/>
    </location>
</feature>
<evidence type="ECO:0000256" key="3">
    <source>
        <dbReference type="ARBA" id="ARBA00022989"/>
    </source>
</evidence>
<evidence type="ECO:0000256" key="1">
    <source>
        <dbReference type="ARBA" id="ARBA00004141"/>
    </source>
</evidence>
<dbReference type="STRING" id="2094558.A0A314UCW7"/>
<name>A0A314UCW7_PRUYE</name>
<evidence type="ECO:0000313" key="7">
    <source>
        <dbReference type="Proteomes" id="UP000250321"/>
    </source>
</evidence>
<proteinExistence type="predicted"/>
<reference evidence="6 7" key="1">
    <citation type="submission" date="2018-02" db="EMBL/GenBank/DDBJ databases">
        <title>Draft genome of wild Prunus yedoensis var. nudiflora.</title>
        <authorList>
            <person name="Baek S."/>
            <person name="Kim J.-H."/>
            <person name="Choi K."/>
            <person name="Kim G.-B."/>
            <person name="Cho A."/>
            <person name="Jang H."/>
            <person name="Shin C.-H."/>
            <person name="Yu H.-J."/>
            <person name="Mun J.-H."/>
        </authorList>
    </citation>
    <scope>NUCLEOTIDE SEQUENCE [LARGE SCALE GENOMIC DNA]</scope>
    <source>
        <strain evidence="7">cv. Jeju island</strain>
        <tissue evidence="6">Leaf</tissue>
    </source>
</reference>
<evidence type="ECO:0000256" key="4">
    <source>
        <dbReference type="ARBA" id="ARBA00023136"/>
    </source>
</evidence>
<keyword evidence="7" id="KW-1185">Reference proteome</keyword>
<keyword evidence="3 5" id="KW-1133">Transmembrane helix</keyword>
<organism evidence="6 7">
    <name type="scientific">Prunus yedoensis var. nudiflora</name>
    <dbReference type="NCBI Taxonomy" id="2094558"/>
    <lineage>
        <taxon>Eukaryota</taxon>
        <taxon>Viridiplantae</taxon>
        <taxon>Streptophyta</taxon>
        <taxon>Embryophyta</taxon>
        <taxon>Tracheophyta</taxon>
        <taxon>Spermatophyta</taxon>
        <taxon>Magnoliopsida</taxon>
        <taxon>eudicotyledons</taxon>
        <taxon>Gunneridae</taxon>
        <taxon>Pentapetalae</taxon>
        <taxon>rosids</taxon>
        <taxon>fabids</taxon>
        <taxon>Rosales</taxon>
        <taxon>Rosaceae</taxon>
        <taxon>Amygdaloideae</taxon>
        <taxon>Amygdaleae</taxon>
        <taxon>Prunus</taxon>
    </lineage>
</organism>
<gene>
    <name evidence="6" type="ORF">Pyn_29548</name>
</gene>
<evidence type="ECO:0000313" key="6">
    <source>
        <dbReference type="EMBL" id="PQM34234.1"/>
    </source>
</evidence>
<keyword evidence="2 5" id="KW-0812">Transmembrane</keyword>
<dbReference type="AlphaFoldDB" id="A0A314UCW7"/>
<keyword evidence="4 5" id="KW-0472">Membrane</keyword>
<accession>A0A314UCW7</accession>
<feature type="transmembrane region" description="Helical" evidence="5">
    <location>
        <begin position="6"/>
        <end position="23"/>
    </location>
</feature>
<comment type="subcellular location">
    <subcellularLocation>
        <location evidence="1">Membrane</location>
        <topology evidence="1">Multi-pass membrane protein</topology>
    </subcellularLocation>
</comment>
<dbReference type="Pfam" id="PF00335">
    <property type="entry name" value="Tetraspanin"/>
    <property type="match status" value="1"/>
</dbReference>
<dbReference type="Proteomes" id="UP000250321">
    <property type="component" value="Unassembled WGS sequence"/>
</dbReference>
<comment type="caution">
    <text evidence="6">The sequence shown here is derived from an EMBL/GenBank/DDBJ whole genome shotgun (WGS) entry which is preliminary data.</text>
</comment>
<protein>
    <submittedName>
        <fullName evidence="6">Tetraspanin-19 isoform X4</fullName>
    </submittedName>
</protein>
<evidence type="ECO:0000256" key="5">
    <source>
        <dbReference type="SAM" id="Phobius"/>
    </source>
</evidence>
<evidence type="ECO:0000256" key="2">
    <source>
        <dbReference type="ARBA" id="ARBA00022692"/>
    </source>
</evidence>
<dbReference type="GO" id="GO:0016020">
    <property type="term" value="C:membrane"/>
    <property type="evidence" value="ECO:0007669"/>
    <property type="project" value="UniProtKB-SubCell"/>
</dbReference>